<organism evidence="1 2">
    <name type="scientific">Rubroshorea leprosula</name>
    <dbReference type="NCBI Taxonomy" id="152421"/>
    <lineage>
        <taxon>Eukaryota</taxon>
        <taxon>Viridiplantae</taxon>
        <taxon>Streptophyta</taxon>
        <taxon>Embryophyta</taxon>
        <taxon>Tracheophyta</taxon>
        <taxon>Spermatophyta</taxon>
        <taxon>Magnoliopsida</taxon>
        <taxon>eudicotyledons</taxon>
        <taxon>Gunneridae</taxon>
        <taxon>Pentapetalae</taxon>
        <taxon>rosids</taxon>
        <taxon>malvids</taxon>
        <taxon>Malvales</taxon>
        <taxon>Dipterocarpaceae</taxon>
        <taxon>Rubroshorea</taxon>
    </lineage>
</organism>
<name>A0AAV5J4L8_9ROSI</name>
<comment type="caution">
    <text evidence="1">The sequence shown here is derived from an EMBL/GenBank/DDBJ whole genome shotgun (WGS) entry which is preliminary data.</text>
</comment>
<protein>
    <submittedName>
        <fullName evidence="1">Uncharacterized protein</fullName>
    </submittedName>
</protein>
<accession>A0AAV5J4L8</accession>
<dbReference type="EMBL" id="BPVZ01000024">
    <property type="protein sequence ID" value="GKV05907.1"/>
    <property type="molecule type" value="Genomic_DNA"/>
</dbReference>
<gene>
    <name evidence="1" type="ORF">SLEP1_g17856</name>
</gene>
<evidence type="ECO:0000313" key="1">
    <source>
        <dbReference type="EMBL" id="GKV05907.1"/>
    </source>
</evidence>
<evidence type="ECO:0000313" key="2">
    <source>
        <dbReference type="Proteomes" id="UP001054252"/>
    </source>
</evidence>
<dbReference type="AlphaFoldDB" id="A0AAV5J4L8"/>
<proteinExistence type="predicted"/>
<dbReference type="Proteomes" id="UP001054252">
    <property type="component" value="Unassembled WGS sequence"/>
</dbReference>
<keyword evidence="2" id="KW-1185">Reference proteome</keyword>
<reference evidence="1 2" key="1">
    <citation type="journal article" date="2021" name="Commun. Biol.">
        <title>The genome of Shorea leprosula (Dipterocarpaceae) highlights the ecological relevance of drought in aseasonal tropical rainforests.</title>
        <authorList>
            <person name="Ng K.K.S."/>
            <person name="Kobayashi M.J."/>
            <person name="Fawcett J.A."/>
            <person name="Hatakeyama M."/>
            <person name="Paape T."/>
            <person name="Ng C.H."/>
            <person name="Ang C.C."/>
            <person name="Tnah L.H."/>
            <person name="Lee C.T."/>
            <person name="Nishiyama T."/>
            <person name="Sese J."/>
            <person name="O'Brien M.J."/>
            <person name="Copetti D."/>
            <person name="Mohd Noor M.I."/>
            <person name="Ong R.C."/>
            <person name="Putra M."/>
            <person name="Sireger I.Z."/>
            <person name="Indrioko S."/>
            <person name="Kosugi Y."/>
            <person name="Izuno A."/>
            <person name="Isagi Y."/>
            <person name="Lee S.L."/>
            <person name="Shimizu K.K."/>
        </authorList>
    </citation>
    <scope>NUCLEOTIDE SEQUENCE [LARGE SCALE GENOMIC DNA]</scope>
    <source>
        <strain evidence="1">214</strain>
    </source>
</reference>
<sequence length="213" mass="23441">MYVRSSESDGLEPAGNTPAPTFIDCFVFRSGLIWLLAFLLQANPIYRPLQNRVKTGSIREGKNRARNSRSRGRCGRDRSAFLGRVGGCGWRVQGGERVSRRGDRVGCRAKGGLCGRRRWCLSQWTWRGAVAHCGGDFIDGGSGFLGIFVLVLGFWLSGEEEPTEGVDLGHGFLGQRRVRVLTETGQGRGKVPIISEGLYTFGDTAREVEVDMI</sequence>